<evidence type="ECO:0000256" key="3">
    <source>
        <dbReference type="ARBA" id="ARBA00022448"/>
    </source>
</evidence>
<dbReference type="CDD" id="cd01347">
    <property type="entry name" value="ligand_gated_channel"/>
    <property type="match status" value="1"/>
</dbReference>
<organism evidence="18 19">
    <name type="scientific">Pedobacter cryoconitis</name>
    <dbReference type="NCBI Taxonomy" id="188932"/>
    <lineage>
        <taxon>Bacteria</taxon>
        <taxon>Pseudomonadati</taxon>
        <taxon>Bacteroidota</taxon>
        <taxon>Sphingobacteriia</taxon>
        <taxon>Sphingobacteriales</taxon>
        <taxon>Sphingobacteriaceae</taxon>
        <taxon>Pedobacter</taxon>
    </lineage>
</organism>
<dbReference type="SUPFAM" id="SSF49452">
    <property type="entry name" value="Starch-binding domain-like"/>
    <property type="match status" value="1"/>
</dbReference>
<dbReference type="SUPFAM" id="SSF56935">
    <property type="entry name" value="Porins"/>
    <property type="match status" value="1"/>
</dbReference>
<feature type="domain" description="TonB-dependent receptor plug" evidence="17">
    <location>
        <begin position="137"/>
        <end position="233"/>
    </location>
</feature>
<evidence type="ECO:0000256" key="6">
    <source>
        <dbReference type="ARBA" id="ARBA00022692"/>
    </source>
</evidence>
<evidence type="ECO:0000256" key="5">
    <source>
        <dbReference type="ARBA" id="ARBA00022496"/>
    </source>
</evidence>
<keyword evidence="11 14" id="KW-0472">Membrane</keyword>
<sequence length="823" mass="89574">MPNFYKYFILFTLIISFHVTGYTQTHNSGKITGIVKTSDGKPASFVNIGLKNGRSTSTGEDGAFSIKDVKPGTYTLKISAIGLTAQEKTVTVVAGQTTEVSYSIAQSSSQLDEVAINGYKTPNQKPVNLGKTAIAPKDLPQAVQIISSQVIQDQQANRLGDVLKNVNGVALGANRGSVGENFYSRGYALGTNNVFKNGARTTIGGMPEASTLESVEVLKGSAALLYGGVSGGAVINMITKKPKFEYGGEVSMRMESNALYKPTLDLYGPISKKIAFRVIGTYEKAGSYRDHVDSKRIYVNPSLLYKISDKTELLIQGDYLKSDFTPDFGIGTVGNKLSPLGRNVFLNTDWAYNKTNTSTAQINLNHKFNDNWKLNAVASMQAYNRNYFSTERPAADAAGIWYRSLTRSQIKEFTYNEQINLSGTFKTASILHTLLVGVDADQSKTTTGAFTNPNTQTVKLNGTDTKYYDQVNILDPLSFNQPTNFNTPGTALLTNTLAPIFRMGGFVQDLIAVTEQFKVLAGVRWTFQKTPTTTINTIADGSNTKGLVDDKIDKAFSPKVGLIYQPIKTTSIYASFSNNFTSNPGIDVATNAPMRPSIIKQYEAGVKNDFLDGKLSANVTYYKIINNRFAQTAEFNLSGAPNGDTNLKEFTGKTASDGLEIDITGTIVEGLNFIAGYSYNYMRYTSTSDTRTYTDPKTNKQTVISGIVEGERLVGTTKNTANGSLFYTFGSGDLKGLKVGASAFYTGDRNGGRNTTKANTSTGIIPLKGFTTVDLSAGYTWNKFSLLAKISNIGNVLNYFVHENYSVNPIPPRQFATTLSYRF</sequence>
<evidence type="ECO:0000313" key="18">
    <source>
        <dbReference type="EMBL" id="MBB6498358.1"/>
    </source>
</evidence>
<gene>
    <name evidence="18" type="ORF">HDF25_000482</name>
</gene>
<evidence type="ECO:0000256" key="1">
    <source>
        <dbReference type="ARBA" id="ARBA00004571"/>
    </source>
</evidence>
<dbReference type="InterPro" id="IPR010105">
    <property type="entry name" value="TonB_sidphr_rcpt"/>
</dbReference>
<dbReference type="InterPro" id="IPR039426">
    <property type="entry name" value="TonB-dep_rcpt-like"/>
</dbReference>
<evidence type="ECO:0000256" key="11">
    <source>
        <dbReference type="ARBA" id="ARBA00023136"/>
    </source>
</evidence>
<dbReference type="InterPro" id="IPR036942">
    <property type="entry name" value="Beta-barrel_TonB_sf"/>
</dbReference>
<evidence type="ECO:0000256" key="9">
    <source>
        <dbReference type="ARBA" id="ARBA00023065"/>
    </source>
</evidence>
<keyword evidence="3 14" id="KW-0813">Transport</keyword>
<dbReference type="Pfam" id="PF07715">
    <property type="entry name" value="Plug"/>
    <property type="match status" value="1"/>
</dbReference>
<evidence type="ECO:0000256" key="14">
    <source>
        <dbReference type="PROSITE-ProRule" id="PRU01360"/>
    </source>
</evidence>
<evidence type="ECO:0000256" key="10">
    <source>
        <dbReference type="ARBA" id="ARBA00023077"/>
    </source>
</evidence>
<protein>
    <submittedName>
        <fullName evidence="18">Iron complex outermembrane receptor protein</fullName>
    </submittedName>
</protein>
<dbReference type="Pfam" id="PF13715">
    <property type="entry name" value="CarbopepD_reg_2"/>
    <property type="match status" value="1"/>
</dbReference>
<dbReference type="Gene3D" id="2.170.130.10">
    <property type="entry name" value="TonB-dependent receptor, plug domain"/>
    <property type="match status" value="1"/>
</dbReference>
<evidence type="ECO:0000256" key="13">
    <source>
        <dbReference type="ARBA" id="ARBA00023237"/>
    </source>
</evidence>
<dbReference type="GO" id="GO:0009279">
    <property type="term" value="C:cell outer membrane"/>
    <property type="evidence" value="ECO:0007669"/>
    <property type="project" value="UniProtKB-SubCell"/>
</dbReference>
<comment type="similarity">
    <text evidence="2 14 15">Belongs to the TonB-dependent receptor family.</text>
</comment>
<feature type="domain" description="TonB-dependent receptor-like beta-barrel" evidence="16">
    <location>
        <begin position="307"/>
        <end position="793"/>
    </location>
</feature>
<dbReference type="Pfam" id="PF00593">
    <property type="entry name" value="TonB_dep_Rec_b-barrel"/>
    <property type="match status" value="1"/>
</dbReference>
<keyword evidence="9" id="KW-0406">Ion transport</keyword>
<dbReference type="Proteomes" id="UP000521017">
    <property type="component" value="Unassembled WGS sequence"/>
</dbReference>
<proteinExistence type="inferred from homology"/>
<keyword evidence="12 18" id="KW-0675">Receptor</keyword>
<dbReference type="PANTHER" id="PTHR32552:SF68">
    <property type="entry name" value="FERRICHROME OUTER MEMBRANE TRANSPORTER_PHAGE RECEPTOR"/>
    <property type="match status" value="1"/>
</dbReference>
<evidence type="ECO:0000256" key="15">
    <source>
        <dbReference type="RuleBase" id="RU003357"/>
    </source>
</evidence>
<keyword evidence="8" id="KW-0408">Iron</keyword>
<comment type="caution">
    <text evidence="18">The sequence shown here is derived from an EMBL/GenBank/DDBJ whole genome shotgun (WGS) entry which is preliminary data.</text>
</comment>
<keyword evidence="6 14" id="KW-0812">Transmembrane</keyword>
<name>A0A7X0IZQ1_9SPHI</name>
<evidence type="ECO:0000313" key="19">
    <source>
        <dbReference type="Proteomes" id="UP000521017"/>
    </source>
</evidence>
<evidence type="ECO:0000256" key="12">
    <source>
        <dbReference type="ARBA" id="ARBA00023170"/>
    </source>
</evidence>
<evidence type="ECO:0000259" key="17">
    <source>
        <dbReference type="Pfam" id="PF07715"/>
    </source>
</evidence>
<keyword evidence="5" id="KW-0410">Iron transport</keyword>
<dbReference type="InterPro" id="IPR037066">
    <property type="entry name" value="Plug_dom_sf"/>
</dbReference>
<evidence type="ECO:0000256" key="7">
    <source>
        <dbReference type="ARBA" id="ARBA00022729"/>
    </source>
</evidence>
<evidence type="ECO:0000256" key="2">
    <source>
        <dbReference type="ARBA" id="ARBA00009810"/>
    </source>
</evidence>
<evidence type="ECO:0000256" key="4">
    <source>
        <dbReference type="ARBA" id="ARBA00022452"/>
    </source>
</evidence>
<dbReference type="GO" id="GO:0030246">
    <property type="term" value="F:carbohydrate binding"/>
    <property type="evidence" value="ECO:0007669"/>
    <property type="project" value="InterPro"/>
</dbReference>
<keyword evidence="7" id="KW-0732">Signal</keyword>
<keyword evidence="4 14" id="KW-1134">Transmembrane beta strand</keyword>
<dbReference type="RefSeq" id="WP_184622369.1">
    <property type="nucleotide sequence ID" value="NZ_JACHCC010000001.1"/>
</dbReference>
<dbReference type="NCBIfam" id="TIGR01783">
    <property type="entry name" value="TonB-siderophor"/>
    <property type="match status" value="1"/>
</dbReference>
<dbReference type="InterPro" id="IPR013784">
    <property type="entry name" value="Carb-bd-like_fold"/>
</dbReference>
<dbReference type="Gene3D" id="2.40.170.20">
    <property type="entry name" value="TonB-dependent receptor, beta-barrel domain"/>
    <property type="match status" value="1"/>
</dbReference>
<dbReference type="PROSITE" id="PS52016">
    <property type="entry name" value="TONB_DEPENDENT_REC_3"/>
    <property type="match status" value="1"/>
</dbReference>
<dbReference type="GO" id="GO:0015344">
    <property type="term" value="F:siderophore uptake transmembrane transporter activity"/>
    <property type="evidence" value="ECO:0007669"/>
    <property type="project" value="TreeGrafter"/>
</dbReference>
<dbReference type="InterPro" id="IPR012910">
    <property type="entry name" value="Plug_dom"/>
</dbReference>
<keyword evidence="13 14" id="KW-0998">Cell outer membrane</keyword>
<dbReference type="GO" id="GO:0038023">
    <property type="term" value="F:signaling receptor activity"/>
    <property type="evidence" value="ECO:0007669"/>
    <property type="project" value="InterPro"/>
</dbReference>
<evidence type="ECO:0000259" key="16">
    <source>
        <dbReference type="Pfam" id="PF00593"/>
    </source>
</evidence>
<dbReference type="Gene3D" id="2.60.40.1120">
    <property type="entry name" value="Carboxypeptidase-like, regulatory domain"/>
    <property type="match status" value="1"/>
</dbReference>
<dbReference type="PANTHER" id="PTHR32552">
    <property type="entry name" value="FERRICHROME IRON RECEPTOR-RELATED"/>
    <property type="match status" value="1"/>
</dbReference>
<dbReference type="EMBL" id="JACHCC010000001">
    <property type="protein sequence ID" value="MBB6498358.1"/>
    <property type="molecule type" value="Genomic_DNA"/>
</dbReference>
<comment type="subcellular location">
    <subcellularLocation>
        <location evidence="1 14">Cell outer membrane</location>
        <topology evidence="1 14">Multi-pass membrane protein</topology>
    </subcellularLocation>
</comment>
<reference evidence="18 19" key="1">
    <citation type="submission" date="2020-08" db="EMBL/GenBank/DDBJ databases">
        <title>Genomic Encyclopedia of Type Strains, Phase IV (KMG-V): Genome sequencing to study the core and pangenomes of soil and plant-associated prokaryotes.</title>
        <authorList>
            <person name="Whitman W."/>
        </authorList>
    </citation>
    <scope>NUCLEOTIDE SEQUENCE [LARGE SCALE GENOMIC DNA]</scope>
    <source>
        <strain evidence="18 19">M2T3</strain>
    </source>
</reference>
<dbReference type="InterPro" id="IPR000531">
    <property type="entry name" value="Beta-barrel_TonB"/>
</dbReference>
<keyword evidence="10 15" id="KW-0798">TonB box</keyword>
<dbReference type="AlphaFoldDB" id="A0A7X0IZQ1"/>
<evidence type="ECO:0000256" key="8">
    <source>
        <dbReference type="ARBA" id="ARBA00023004"/>
    </source>
</evidence>
<accession>A0A7X0IZQ1</accession>
<dbReference type="GO" id="GO:0015891">
    <property type="term" value="P:siderophore transport"/>
    <property type="evidence" value="ECO:0007669"/>
    <property type="project" value="InterPro"/>
</dbReference>